<evidence type="ECO:0000256" key="2">
    <source>
        <dbReference type="SAM" id="SignalP"/>
    </source>
</evidence>
<dbReference type="SUPFAM" id="SSF50630">
    <property type="entry name" value="Acid proteases"/>
    <property type="match status" value="1"/>
</dbReference>
<dbReference type="GO" id="GO:0006508">
    <property type="term" value="P:proteolysis"/>
    <property type="evidence" value="ECO:0007669"/>
    <property type="project" value="InterPro"/>
</dbReference>
<comment type="caution">
    <text evidence="4">The sequence shown here is derived from an EMBL/GenBank/DDBJ whole genome shotgun (WGS) entry which is preliminary data.</text>
</comment>
<dbReference type="PROSITE" id="PS51767">
    <property type="entry name" value="PEPTIDASE_A1"/>
    <property type="match status" value="1"/>
</dbReference>
<accession>A0A835HWB1</accession>
<dbReference type="InterPro" id="IPR021109">
    <property type="entry name" value="Peptidase_aspartic_dom_sf"/>
</dbReference>
<comment type="similarity">
    <text evidence="1">Belongs to the peptidase A1 family.</text>
</comment>
<evidence type="ECO:0000313" key="4">
    <source>
        <dbReference type="EMBL" id="KAF9605538.1"/>
    </source>
</evidence>
<sequence>MASSMHFLFFSSLLISISLSTPQILNGHDAIVLPILKDSRTLQYVTHAYQGTPAIPKKLVIDLGGQYIWIDRGSGDVSSTYRPAQCRSIQCSTANANNCGTSFTSHKAEFEKINTCGLLVKNGITGMIMNVELGEDIITVQSTTSPAFRSMASIDNFLFSRAPPFLLQGLASGAKGVLGLGMSRISLPSQVAGVFSINRKFTICLPSSSKSKGVIFFDTSGPYIRSNDVMRKTKTLSLSTTLSEISKSLIYTPLIANPMKKGTASTQDHFNEYYIGVKSISIHGKPLLLQTLLLSINNDGTGGAKLSTIIPYTTLETSIYNTFTKGFMEVAASLFNMTRVASVAPFEVCFNSENIVNTRSGPIVPTIELVLQKQSGEVEDIWG</sequence>
<dbReference type="Pfam" id="PF14541">
    <property type="entry name" value="TAXi_C"/>
    <property type="match status" value="1"/>
</dbReference>
<dbReference type="Proteomes" id="UP000631114">
    <property type="component" value="Unassembled WGS sequence"/>
</dbReference>
<dbReference type="Gene3D" id="2.40.70.10">
    <property type="entry name" value="Acid Proteases"/>
    <property type="match status" value="2"/>
</dbReference>
<feature type="chain" id="PRO_5032824139" description="Peptidase A1 domain-containing protein" evidence="2">
    <location>
        <begin position="21"/>
        <end position="383"/>
    </location>
</feature>
<dbReference type="Pfam" id="PF14543">
    <property type="entry name" value="TAXi_N"/>
    <property type="match status" value="1"/>
</dbReference>
<evidence type="ECO:0000259" key="3">
    <source>
        <dbReference type="PROSITE" id="PS51767"/>
    </source>
</evidence>
<gene>
    <name evidence="4" type="ORF">IFM89_017557</name>
</gene>
<proteinExistence type="inferred from homology"/>
<evidence type="ECO:0000313" key="5">
    <source>
        <dbReference type="Proteomes" id="UP000631114"/>
    </source>
</evidence>
<dbReference type="GO" id="GO:0004190">
    <property type="term" value="F:aspartic-type endopeptidase activity"/>
    <property type="evidence" value="ECO:0007669"/>
    <property type="project" value="InterPro"/>
</dbReference>
<organism evidence="4 5">
    <name type="scientific">Coptis chinensis</name>
    <dbReference type="NCBI Taxonomy" id="261450"/>
    <lineage>
        <taxon>Eukaryota</taxon>
        <taxon>Viridiplantae</taxon>
        <taxon>Streptophyta</taxon>
        <taxon>Embryophyta</taxon>
        <taxon>Tracheophyta</taxon>
        <taxon>Spermatophyta</taxon>
        <taxon>Magnoliopsida</taxon>
        <taxon>Ranunculales</taxon>
        <taxon>Ranunculaceae</taxon>
        <taxon>Coptidoideae</taxon>
        <taxon>Coptis</taxon>
    </lineage>
</organism>
<reference evidence="4 5" key="1">
    <citation type="submission" date="2020-10" db="EMBL/GenBank/DDBJ databases">
        <title>The Coptis chinensis genome and diversification of protoberbering-type alkaloids.</title>
        <authorList>
            <person name="Wang B."/>
            <person name="Shu S."/>
            <person name="Song C."/>
            <person name="Liu Y."/>
        </authorList>
    </citation>
    <scope>NUCLEOTIDE SEQUENCE [LARGE SCALE GENOMIC DNA]</scope>
    <source>
        <strain evidence="4">HL-2020</strain>
        <tissue evidence="4">Leaf</tissue>
    </source>
</reference>
<dbReference type="OrthoDB" id="1162128at2759"/>
<name>A0A835HWB1_9MAGN</name>
<evidence type="ECO:0000256" key="1">
    <source>
        <dbReference type="ARBA" id="ARBA00007447"/>
    </source>
</evidence>
<keyword evidence="2" id="KW-0732">Signal</keyword>
<dbReference type="InterPro" id="IPR001461">
    <property type="entry name" value="Aspartic_peptidase_A1"/>
</dbReference>
<dbReference type="InterPro" id="IPR032861">
    <property type="entry name" value="TAXi_N"/>
</dbReference>
<dbReference type="InterPro" id="IPR032799">
    <property type="entry name" value="TAXi_C"/>
</dbReference>
<dbReference type="AlphaFoldDB" id="A0A835HWB1"/>
<feature type="signal peptide" evidence="2">
    <location>
        <begin position="1"/>
        <end position="20"/>
    </location>
</feature>
<protein>
    <recommendedName>
        <fullName evidence="3">Peptidase A1 domain-containing protein</fullName>
    </recommendedName>
</protein>
<keyword evidence="5" id="KW-1185">Reference proteome</keyword>
<dbReference type="PANTHER" id="PTHR47965">
    <property type="entry name" value="ASPARTYL PROTEASE-RELATED"/>
    <property type="match status" value="1"/>
</dbReference>
<dbReference type="PANTHER" id="PTHR47965:SF46">
    <property type="entry name" value="BASIC 7S GLOBULIN-LIKE"/>
    <property type="match status" value="1"/>
</dbReference>
<dbReference type="EMBL" id="JADFTS010000005">
    <property type="protein sequence ID" value="KAF9605538.1"/>
    <property type="molecule type" value="Genomic_DNA"/>
</dbReference>
<dbReference type="InterPro" id="IPR033121">
    <property type="entry name" value="PEPTIDASE_A1"/>
</dbReference>
<feature type="domain" description="Peptidase A1" evidence="3">
    <location>
        <begin position="44"/>
        <end position="383"/>
    </location>
</feature>